<keyword evidence="2 4" id="KW-0732">Signal</keyword>
<evidence type="ECO:0000313" key="7">
    <source>
        <dbReference type="EMBL" id="KMZ75512.1"/>
    </source>
</evidence>
<proteinExistence type="predicted"/>
<dbReference type="OMA" id="RQLCMCG"/>
<dbReference type="OrthoDB" id="1859308at2759"/>
<reference evidence="8" key="1">
    <citation type="journal article" date="2016" name="Nature">
        <title>The genome of the seagrass Zostera marina reveals angiosperm adaptation to the sea.</title>
        <authorList>
            <person name="Olsen J.L."/>
            <person name="Rouze P."/>
            <person name="Verhelst B."/>
            <person name="Lin Y.-C."/>
            <person name="Bayer T."/>
            <person name="Collen J."/>
            <person name="Dattolo E."/>
            <person name="De Paoli E."/>
            <person name="Dittami S."/>
            <person name="Maumus F."/>
            <person name="Michel G."/>
            <person name="Kersting A."/>
            <person name="Lauritano C."/>
            <person name="Lohaus R."/>
            <person name="Toepel M."/>
            <person name="Tonon T."/>
            <person name="Vanneste K."/>
            <person name="Amirebrahimi M."/>
            <person name="Brakel J."/>
            <person name="Bostroem C."/>
            <person name="Chovatia M."/>
            <person name="Grimwood J."/>
            <person name="Jenkins J.W."/>
            <person name="Jueterbock A."/>
            <person name="Mraz A."/>
            <person name="Stam W.T."/>
            <person name="Tice H."/>
            <person name="Bornberg-Bauer E."/>
            <person name="Green P.J."/>
            <person name="Pearson G.A."/>
            <person name="Procaccini G."/>
            <person name="Duarte C.M."/>
            <person name="Schmutz J."/>
            <person name="Reusch T.B.H."/>
            <person name="Van de Peer Y."/>
        </authorList>
    </citation>
    <scope>NUCLEOTIDE SEQUENCE [LARGE SCALE GENOMIC DNA]</scope>
    <source>
        <strain evidence="8">cv. Finnish</strain>
    </source>
</reference>
<comment type="caution">
    <text evidence="7">The sequence shown here is derived from an EMBL/GenBank/DDBJ whole genome shotgun (WGS) entry which is preliminary data.</text>
</comment>
<evidence type="ECO:0000256" key="2">
    <source>
        <dbReference type="ARBA" id="ARBA00022729"/>
    </source>
</evidence>
<keyword evidence="8" id="KW-1185">Reference proteome</keyword>
<feature type="domain" description="Wall-associated receptor kinase C-terminal" evidence="6">
    <location>
        <begin position="225"/>
        <end position="253"/>
    </location>
</feature>
<dbReference type="PANTHER" id="PTHR33355">
    <property type="entry name" value="WALL-ASSOCIATED RECEPTOR KINASE CARBOXY-TERMINAL PROTEIN-RELATED"/>
    <property type="match status" value="1"/>
</dbReference>
<evidence type="ECO:0000256" key="4">
    <source>
        <dbReference type="SAM" id="SignalP"/>
    </source>
</evidence>
<dbReference type="Pfam" id="PF13947">
    <property type="entry name" value="GUB_WAK_bind"/>
    <property type="match status" value="1"/>
</dbReference>
<feature type="signal peptide" evidence="4">
    <location>
        <begin position="1"/>
        <end position="20"/>
    </location>
</feature>
<protein>
    <recommendedName>
        <fullName evidence="9">Wall-associated receptor kinase galacturonan-binding domain-containing protein</fullName>
    </recommendedName>
</protein>
<dbReference type="GO" id="GO:0030247">
    <property type="term" value="F:polysaccharide binding"/>
    <property type="evidence" value="ECO:0007669"/>
    <property type="project" value="InterPro"/>
</dbReference>
<evidence type="ECO:0000259" key="6">
    <source>
        <dbReference type="Pfam" id="PF14380"/>
    </source>
</evidence>
<dbReference type="Proteomes" id="UP000036987">
    <property type="component" value="Unassembled WGS sequence"/>
</dbReference>
<evidence type="ECO:0000256" key="1">
    <source>
        <dbReference type="ARBA" id="ARBA00004167"/>
    </source>
</evidence>
<keyword evidence="3" id="KW-0325">Glycoprotein</keyword>
<gene>
    <name evidence="7" type="ORF">ZOSMA_114G01100</name>
</gene>
<sequence length="269" mass="29239">MLIPLLLLLLLSTITATVTAISSSLCKPTYCGNITLTYPFSTIPTCGFPAFTPLLFCINNMLMLHISSGTYLVLSIDYAFNTLTLHDASMSTCSSLSPSTSLFSPTPSLSSILQPSKSTLFLLLHCNPTSSPLFKLCRNTGCKEYYTCPAWNGLRGREEVGVDECCSIGYEEIKDMMTSGNGKVNESDLGCDGYSSVYRVAPVRVGRAAKWRYGIMVDYMIPESSRQWCRECEASGGSCGFQNESLVEVCYCDGVNSNTTASITNCDQG</sequence>
<feature type="domain" description="Wall-associated receptor kinase galacturonan-binding" evidence="5">
    <location>
        <begin position="26"/>
        <end position="87"/>
    </location>
</feature>
<name>A0A0K9Q4R4_ZOSMR</name>
<dbReference type="InterPro" id="IPR032872">
    <property type="entry name" value="WAK_assoc_C"/>
</dbReference>
<comment type="subcellular location">
    <subcellularLocation>
        <location evidence="1">Membrane</location>
        <topology evidence="1">Single-pass membrane protein</topology>
    </subcellularLocation>
</comment>
<dbReference type="GO" id="GO:0016020">
    <property type="term" value="C:membrane"/>
    <property type="evidence" value="ECO:0007669"/>
    <property type="project" value="UniProtKB-SubCell"/>
</dbReference>
<accession>A0A0K9Q4R4</accession>
<evidence type="ECO:0000256" key="3">
    <source>
        <dbReference type="ARBA" id="ARBA00023180"/>
    </source>
</evidence>
<dbReference type="EMBL" id="LFYR01000167">
    <property type="protein sequence ID" value="KMZ75512.1"/>
    <property type="molecule type" value="Genomic_DNA"/>
</dbReference>
<evidence type="ECO:0008006" key="9">
    <source>
        <dbReference type="Google" id="ProtNLM"/>
    </source>
</evidence>
<dbReference type="PANTHER" id="PTHR33355:SF3">
    <property type="entry name" value="WALL-ASSOCIATED RECEPTOR KINASE GALACTURONAN-BINDING PROTEIN"/>
    <property type="match status" value="1"/>
</dbReference>
<organism evidence="7 8">
    <name type="scientific">Zostera marina</name>
    <name type="common">Eelgrass</name>
    <dbReference type="NCBI Taxonomy" id="29655"/>
    <lineage>
        <taxon>Eukaryota</taxon>
        <taxon>Viridiplantae</taxon>
        <taxon>Streptophyta</taxon>
        <taxon>Embryophyta</taxon>
        <taxon>Tracheophyta</taxon>
        <taxon>Spermatophyta</taxon>
        <taxon>Magnoliopsida</taxon>
        <taxon>Liliopsida</taxon>
        <taxon>Zosteraceae</taxon>
        <taxon>Zostera</taxon>
    </lineage>
</organism>
<dbReference type="Pfam" id="PF14380">
    <property type="entry name" value="WAK_assoc"/>
    <property type="match status" value="1"/>
</dbReference>
<feature type="chain" id="PRO_5005528544" description="Wall-associated receptor kinase galacturonan-binding domain-containing protein" evidence="4">
    <location>
        <begin position="21"/>
        <end position="269"/>
    </location>
</feature>
<evidence type="ECO:0000313" key="8">
    <source>
        <dbReference type="Proteomes" id="UP000036987"/>
    </source>
</evidence>
<evidence type="ECO:0000259" key="5">
    <source>
        <dbReference type="Pfam" id="PF13947"/>
    </source>
</evidence>
<dbReference type="AlphaFoldDB" id="A0A0K9Q4R4"/>
<dbReference type="InterPro" id="IPR025287">
    <property type="entry name" value="WAK_GUB"/>
</dbReference>